<dbReference type="PROSITE" id="PS50005">
    <property type="entry name" value="TPR"/>
    <property type="match status" value="2"/>
</dbReference>
<dbReference type="GO" id="GO:0046872">
    <property type="term" value="F:metal ion binding"/>
    <property type="evidence" value="ECO:0007669"/>
    <property type="project" value="UniProtKB-KW"/>
</dbReference>
<gene>
    <name evidence="11" type="ORF">X474_24040</name>
</gene>
<accession>A0A0D2J002</accession>
<dbReference type="CDD" id="cd07333">
    <property type="entry name" value="M48C_bepA_like"/>
    <property type="match status" value="1"/>
</dbReference>
<dbReference type="FunCoup" id="A0A0D2J002">
    <property type="interactions" value="137"/>
</dbReference>
<evidence type="ECO:0000256" key="1">
    <source>
        <dbReference type="ARBA" id="ARBA00001947"/>
    </source>
</evidence>
<dbReference type="GO" id="GO:0051603">
    <property type="term" value="P:proteolysis involved in protein catabolic process"/>
    <property type="evidence" value="ECO:0007669"/>
    <property type="project" value="TreeGrafter"/>
</dbReference>
<feature type="repeat" description="TPR" evidence="7">
    <location>
        <begin position="360"/>
        <end position="393"/>
    </location>
</feature>
<keyword evidence="4" id="KW-0378">Hydrolase</keyword>
<dbReference type="Proteomes" id="UP000032233">
    <property type="component" value="Unassembled WGS sequence"/>
</dbReference>
<dbReference type="SMART" id="SM00028">
    <property type="entry name" value="TPR"/>
    <property type="match status" value="3"/>
</dbReference>
<dbReference type="EMBL" id="AZAC01000056">
    <property type="protein sequence ID" value="KIX11544.1"/>
    <property type="molecule type" value="Genomic_DNA"/>
</dbReference>
<keyword evidence="9" id="KW-0732">Signal</keyword>
<evidence type="ECO:0000256" key="9">
    <source>
        <dbReference type="SAM" id="SignalP"/>
    </source>
</evidence>
<keyword evidence="2" id="KW-0645">Protease</keyword>
<dbReference type="Pfam" id="PF01435">
    <property type="entry name" value="Peptidase_M48"/>
    <property type="match status" value="1"/>
</dbReference>
<dbReference type="GO" id="GO:0016020">
    <property type="term" value="C:membrane"/>
    <property type="evidence" value="ECO:0007669"/>
    <property type="project" value="TreeGrafter"/>
</dbReference>
<dbReference type="InterPro" id="IPR011990">
    <property type="entry name" value="TPR-like_helical_dom_sf"/>
</dbReference>
<dbReference type="InterPro" id="IPR001915">
    <property type="entry name" value="Peptidase_M48"/>
</dbReference>
<dbReference type="PANTHER" id="PTHR22726">
    <property type="entry name" value="METALLOENDOPEPTIDASE OMA1"/>
    <property type="match status" value="1"/>
</dbReference>
<sequence length="475" mass="52809">MKKILALVLAFCLLAAPVARADEEMSVEEEIKIGKDAFKAVQAQIPLVDDPDTISYVKGLAKKLTKARPDERYKYQFYVADEGVVNAFALPGGWIVLFRGLITSMDNEGELVGVMAHEMSHVYYRHIAARIKKSGAVSMATVAGMVAGLLLGALGGSPELGQALTLGSAAGGAHAQLAFSREDEMQADYGAYKVLTAAGYHPADMAKTFQRMWRTQRTTSPTPPTYLLTHPTSPERMEAIQNLVRRYPRPRMEYNNSDFLRIKTRLSALYSPEDEAESTFKAKLAKNPKDPYALYGQALLAMRGSNYKEGLSRLTMLEPLWQFNKEYLWRAQGICRLNLGDYEQAEKLLDKCLSKVPHDQEAQVALGQTYLRQNKYEDAIFVLARVVNKHPDDAQANYDLGMALGRQGKTAEAALHLGLAFKQGGKIRSARYHLERAVQGLNDQPELKKKAQKALDEISPKKPGPEKAENKKKDD</sequence>
<dbReference type="Gene3D" id="3.30.2010.10">
    <property type="entry name" value="Metalloproteases ('zincins'), catalytic domain"/>
    <property type="match status" value="1"/>
</dbReference>
<dbReference type="Gene3D" id="1.25.40.10">
    <property type="entry name" value="Tetratricopeptide repeat domain"/>
    <property type="match status" value="2"/>
</dbReference>
<dbReference type="GO" id="GO:0004222">
    <property type="term" value="F:metalloendopeptidase activity"/>
    <property type="evidence" value="ECO:0007669"/>
    <property type="project" value="InterPro"/>
</dbReference>
<dbReference type="InterPro" id="IPR051156">
    <property type="entry name" value="Mito/Outer_Membr_Metalloprot"/>
</dbReference>
<feature type="region of interest" description="Disordered" evidence="8">
    <location>
        <begin position="441"/>
        <end position="475"/>
    </location>
</feature>
<comment type="caution">
    <text evidence="11">The sequence shown here is derived from an EMBL/GenBank/DDBJ whole genome shotgun (WGS) entry which is preliminary data.</text>
</comment>
<evidence type="ECO:0000313" key="11">
    <source>
        <dbReference type="EMBL" id="KIX11544.1"/>
    </source>
</evidence>
<evidence type="ECO:0000256" key="4">
    <source>
        <dbReference type="ARBA" id="ARBA00022801"/>
    </source>
</evidence>
<dbReference type="OrthoDB" id="9810445at2"/>
<dbReference type="SUPFAM" id="SSF48452">
    <property type="entry name" value="TPR-like"/>
    <property type="match status" value="1"/>
</dbReference>
<keyword evidence="12" id="KW-1185">Reference proteome</keyword>
<keyword evidence="3" id="KW-0479">Metal-binding</keyword>
<keyword evidence="5" id="KW-0862">Zinc</keyword>
<keyword evidence="6" id="KW-0482">Metalloprotease</keyword>
<protein>
    <recommendedName>
        <fullName evidence="10">Peptidase M48 domain-containing protein</fullName>
    </recommendedName>
</protein>
<dbReference type="STRING" id="1429043.X474_24040"/>
<feature type="repeat" description="TPR" evidence="7">
    <location>
        <begin position="326"/>
        <end position="359"/>
    </location>
</feature>
<dbReference type="InParanoid" id="A0A0D2J002"/>
<dbReference type="AlphaFoldDB" id="A0A0D2J002"/>
<feature type="domain" description="Peptidase M48" evidence="10">
    <location>
        <begin position="67"/>
        <end position="243"/>
    </location>
</feature>
<evidence type="ECO:0000259" key="10">
    <source>
        <dbReference type="Pfam" id="PF01435"/>
    </source>
</evidence>
<dbReference type="Pfam" id="PF14559">
    <property type="entry name" value="TPR_19"/>
    <property type="match status" value="1"/>
</dbReference>
<feature type="chain" id="PRO_5002244575" description="Peptidase M48 domain-containing protein" evidence="9">
    <location>
        <begin position="22"/>
        <end position="475"/>
    </location>
</feature>
<proteinExistence type="predicted"/>
<keyword evidence="7" id="KW-0802">TPR repeat</keyword>
<dbReference type="PANTHER" id="PTHR22726:SF1">
    <property type="entry name" value="METALLOENDOPEPTIDASE OMA1, MITOCHONDRIAL"/>
    <property type="match status" value="1"/>
</dbReference>
<organism evidence="11 12">
    <name type="scientific">Dethiosulfatarculus sandiegensis</name>
    <dbReference type="NCBI Taxonomy" id="1429043"/>
    <lineage>
        <taxon>Bacteria</taxon>
        <taxon>Pseudomonadati</taxon>
        <taxon>Thermodesulfobacteriota</taxon>
        <taxon>Desulfarculia</taxon>
        <taxon>Desulfarculales</taxon>
        <taxon>Desulfarculaceae</taxon>
        <taxon>Dethiosulfatarculus</taxon>
    </lineage>
</organism>
<evidence type="ECO:0000256" key="6">
    <source>
        <dbReference type="ARBA" id="ARBA00023049"/>
    </source>
</evidence>
<dbReference type="InterPro" id="IPR019734">
    <property type="entry name" value="TPR_rpt"/>
</dbReference>
<evidence type="ECO:0000256" key="7">
    <source>
        <dbReference type="PROSITE-ProRule" id="PRU00339"/>
    </source>
</evidence>
<feature type="signal peptide" evidence="9">
    <location>
        <begin position="1"/>
        <end position="21"/>
    </location>
</feature>
<evidence type="ECO:0000256" key="2">
    <source>
        <dbReference type="ARBA" id="ARBA00022670"/>
    </source>
</evidence>
<dbReference type="RefSeq" id="WP_044351938.1">
    <property type="nucleotide sequence ID" value="NZ_AZAC01000056.1"/>
</dbReference>
<evidence type="ECO:0000256" key="8">
    <source>
        <dbReference type="SAM" id="MobiDB-lite"/>
    </source>
</evidence>
<name>A0A0D2J002_9BACT</name>
<feature type="compositionally biased region" description="Basic and acidic residues" evidence="8">
    <location>
        <begin position="445"/>
        <end position="475"/>
    </location>
</feature>
<evidence type="ECO:0000313" key="12">
    <source>
        <dbReference type="Proteomes" id="UP000032233"/>
    </source>
</evidence>
<reference evidence="11 12" key="1">
    <citation type="submission" date="2013-11" db="EMBL/GenBank/DDBJ databases">
        <title>Metagenomic analysis of a methanogenic consortium involved in long chain n-alkane degradation.</title>
        <authorList>
            <person name="Davidova I.A."/>
            <person name="Callaghan A.V."/>
            <person name="Wawrik B."/>
            <person name="Pruitt S."/>
            <person name="Marks C."/>
            <person name="Duncan K.E."/>
            <person name="Suflita J.M."/>
        </authorList>
    </citation>
    <scope>NUCLEOTIDE SEQUENCE [LARGE SCALE GENOMIC DNA]</scope>
    <source>
        <strain evidence="11 12">SPR</strain>
    </source>
</reference>
<evidence type="ECO:0000256" key="3">
    <source>
        <dbReference type="ARBA" id="ARBA00022723"/>
    </source>
</evidence>
<comment type="cofactor">
    <cofactor evidence="1">
        <name>Zn(2+)</name>
        <dbReference type="ChEBI" id="CHEBI:29105"/>
    </cofactor>
</comment>
<evidence type="ECO:0000256" key="5">
    <source>
        <dbReference type="ARBA" id="ARBA00022833"/>
    </source>
</evidence>